<comment type="similarity">
    <text evidence="1 5">Belongs to the NOP53 family.</text>
</comment>
<dbReference type="InterPro" id="IPR011687">
    <property type="entry name" value="Nop53/GLTSCR2"/>
</dbReference>
<dbReference type="Proteomes" id="UP000256601">
    <property type="component" value="Unassembled WGS sequence"/>
</dbReference>
<evidence type="ECO:0000313" key="7">
    <source>
        <dbReference type="EMBL" id="AOW00276.1"/>
    </source>
</evidence>
<dbReference type="GO" id="GO:0005654">
    <property type="term" value="C:nucleoplasm"/>
    <property type="evidence" value="ECO:0007669"/>
    <property type="project" value="UniProtKB-SubCell"/>
</dbReference>
<feature type="compositionally biased region" description="Acidic residues" evidence="6">
    <location>
        <begin position="295"/>
        <end position="309"/>
    </location>
</feature>
<dbReference type="EMBL" id="CP017553">
    <property type="protein sequence ID" value="AOW00276.1"/>
    <property type="molecule type" value="Genomic_DNA"/>
</dbReference>
<keyword evidence="3 5" id="KW-0690">Ribosome biogenesis</keyword>
<dbReference type="Pfam" id="PF07767">
    <property type="entry name" value="Nop53"/>
    <property type="match status" value="1"/>
</dbReference>
<dbReference type="GO" id="GO:0005730">
    <property type="term" value="C:nucleolus"/>
    <property type="evidence" value="ECO:0007669"/>
    <property type="project" value="UniProtKB-SubCell"/>
</dbReference>
<dbReference type="GeneID" id="2906142"/>
<comment type="function">
    <text evidence="5">May play a role in ribosome biogenesis.</text>
</comment>
<name>A0A1H6PXB8_YARLL</name>
<evidence type="ECO:0000256" key="6">
    <source>
        <dbReference type="SAM" id="MobiDB-lite"/>
    </source>
</evidence>
<dbReference type="Proteomes" id="UP000182444">
    <property type="component" value="Chromosome 1A"/>
</dbReference>
<dbReference type="GO" id="GO:0008097">
    <property type="term" value="F:5S rRNA binding"/>
    <property type="evidence" value="ECO:0007669"/>
    <property type="project" value="TreeGrafter"/>
</dbReference>
<dbReference type="OrthoDB" id="5072at2759"/>
<dbReference type="PANTHER" id="PTHR14211:SF7">
    <property type="entry name" value="RIBOSOME BIOGENESIS PROTEIN NOP53"/>
    <property type="match status" value="1"/>
</dbReference>
<dbReference type="KEGG" id="yli:2906142"/>
<dbReference type="GO" id="GO:0000027">
    <property type="term" value="P:ribosomal large subunit assembly"/>
    <property type="evidence" value="ECO:0007669"/>
    <property type="project" value="UniProtKB-UniRule"/>
</dbReference>
<dbReference type="OMA" id="TEKWTHK"/>
<dbReference type="GO" id="GO:0000463">
    <property type="term" value="P:maturation of LSU-rRNA from tricistronic rRNA transcript (SSU-rRNA, 5.8S rRNA, LSU-rRNA)"/>
    <property type="evidence" value="ECO:0007669"/>
    <property type="project" value="EnsemblFungi"/>
</dbReference>
<evidence type="ECO:0000256" key="2">
    <source>
        <dbReference type="ARBA" id="ARBA00018339"/>
    </source>
</evidence>
<accession>A0A1H6PXB8</accession>
<feature type="region of interest" description="Disordered" evidence="6">
    <location>
        <begin position="22"/>
        <end position="42"/>
    </location>
</feature>
<dbReference type="VEuPathDB" id="FungiDB:YALI1_A05254g"/>
<reference evidence="7 9" key="1">
    <citation type="journal article" date="2016" name="PLoS ONE">
        <title>Sequence Assembly of Yarrowia lipolytica Strain W29/CLIB89 Shows Transposable Element Diversity.</title>
        <authorList>
            <person name="Magnan C."/>
            <person name="Yu J."/>
            <person name="Chang I."/>
            <person name="Jahn E."/>
            <person name="Kanomata Y."/>
            <person name="Wu J."/>
            <person name="Zeller M."/>
            <person name="Oakes M."/>
            <person name="Baldi P."/>
            <person name="Sandmeyer S."/>
        </authorList>
    </citation>
    <scope>NUCLEOTIDE SEQUENCE [LARGE SCALE GENOMIC DNA]</scope>
    <source>
        <strain evidence="7">CLIB89</strain>
        <strain evidence="9">CLIB89(W29)</strain>
    </source>
</reference>
<organism evidence="7 9">
    <name type="scientific">Yarrowia lipolytica</name>
    <name type="common">Candida lipolytica</name>
    <dbReference type="NCBI Taxonomy" id="4952"/>
    <lineage>
        <taxon>Eukaryota</taxon>
        <taxon>Fungi</taxon>
        <taxon>Dikarya</taxon>
        <taxon>Ascomycota</taxon>
        <taxon>Saccharomycotina</taxon>
        <taxon>Dipodascomycetes</taxon>
        <taxon>Dipodascales</taxon>
        <taxon>Dipodascales incertae sedis</taxon>
        <taxon>Yarrowia</taxon>
    </lineage>
</organism>
<dbReference type="PIRSF" id="PIRSF017302">
    <property type="entry name" value="Gltscr2"/>
    <property type="match status" value="1"/>
</dbReference>
<comment type="subcellular location">
    <subcellularLocation>
        <location evidence="5">Nucleus</location>
        <location evidence="5">Nucleolus</location>
    </subcellularLocation>
    <subcellularLocation>
        <location evidence="5">Nucleus</location>
        <location evidence="5">Nucleoplasm</location>
    </subcellularLocation>
</comment>
<evidence type="ECO:0000313" key="9">
    <source>
        <dbReference type="Proteomes" id="UP000182444"/>
    </source>
</evidence>
<dbReference type="EMBL" id="KZ859012">
    <property type="protein sequence ID" value="RDW25120.1"/>
    <property type="molecule type" value="Genomic_DNA"/>
</dbReference>
<gene>
    <name evidence="8" type="ORF">B0I71DRAFT_133170</name>
    <name evidence="7" type="ORF">YALI1_A05254g</name>
</gene>
<dbReference type="RefSeq" id="XP_499776.1">
    <property type="nucleotide sequence ID" value="XM_499776.1"/>
</dbReference>
<dbReference type="AlphaFoldDB" id="A0A1H6PXB8"/>
<evidence type="ECO:0000256" key="3">
    <source>
        <dbReference type="ARBA" id="ARBA00022517"/>
    </source>
</evidence>
<dbReference type="GO" id="GO:0000460">
    <property type="term" value="P:maturation of 5.8S rRNA"/>
    <property type="evidence" value="ECO:0007669"/>
    <property type="project" value="EnsemblFungi"/>
</dbReference>
<feature type="region of interest" description="Disordered" evidence="6">
    <location>
        <begin position="274"/>
        <end position="378"/>
    </location>
</feature>
<feature type="compositionally biased region" description="Basic residues" evidence="6">
    <location>
        <begin position="323"/>
        <end position="335"/>
    </location>
</feature>
<dbReference type="VEuPathDB" id="FungiDB:YALI0_A05181g"/>
<evidence type="ECO:0000256" key="1">
    <source>
        <dbReference type="ARBA" id="ARBA00008838"/>
    </source>
</evidence>
<proteinExistence type="inferred from homology"/>
<feature type="region of interest" description="Disordered" evidence="6">
    <location>
        <begin position="200"/>
        <end position="225"/>
    </location>
</feature>
<sequence length="464" mass="53227">MSKQTSRKGKKAWRKNIDLEDLNAGLDSARENERQFGSKNLEQAGDALFTVDTAGTSGDVETYHSKKKEKRLKSDEILARRSAVPGVIGKKTKKEKKMSKEQLDMLLKKAGRRDVDNKMTEAALQADSVLETPVYDAWDEAPAPVVPKKKTITASKVVKPRSEFQGFPQSMTKVKNAGSRVAYMPKSAKPENIMRATFANGDHREATSRTRSTVRPSTLDHKPLVFGATDKAIEVPHEGRSYNPSLEAWQALLKEELAKEEALEEERLQLEADQARVQHLMDTMEDHEDKQMDYSSEEEEEEASDEELEGGSVGLSINAPAKEKRKSMAKRRQMREHKEKERIRKQMKMEMKKIHEKMQQLAKRSEKSEQEKQDLKDLIAGGEAAEKVRTRRYGKYEILEPTLDVKLSGELTDSLRRLKPEGSLMRDRFRSLQQRGKIEARKRHNLKPRYKKKVTEKWSFKDFK</sequence>
<feature type="compositionally biased region" description="Basic and acidic residues" evidence="6">
    <location>
        <begin position="336"/>
        <end position="377"/>
    </location>
</feature>
<reference evidence="8 10" key="2">
    <citation type="submission" date="2018-07" db="EMBL/GenBank/DDBJ databases">
        <title>Draft Genome Assemblies for Five Robust Yarrowia lipolytica Strains Exhibiting High Lipid Production and Pentose Sugar Utilization and Sugar Alcohol Secretion from Undetoxified Lignocellulosic Biomass Hydrolysates.</title>
        <authorList>
            <consortium name="DOE Joint Genome Institute"/>
            <person name="Walker C."/>
            <person name="Ryu S."/>
            <person name="Na H."/>
            <person name="Zane M."/>
            <person name="LaButti K."/>
            <person name="Lipzen A."/>
            <person name="Haridas S."/>
            <person name="Barry K."/>
            <person name="Grigoriev I.V."/>
            <person name="Quarterman J."/>
            <person name="Slininger P."/>
            <person name="Dien B."/>
            <person name="Trinh C.T."/>
        </authorList>
    </citation>
    <scope>NUCLEOTIDE SEQUENCE [LARGE SCALE GENOMIC DNA]</scope>
    <source>
        <strain evidence="8 10">YB392</strain>
    </source>
</reference>
<dbReference type="PANTHER" id="PTHR14211">
    <property type="entry name" value="GLIOMA SUPPRESSOR CANDIDATE REGION GENE 2"/>
    <property type="match status" value="1"/>
</dbReference>
<dbReference type="GO" id="GO:0000055">
    <property type="term" value="P:ribosomal large subunit export from nucleus"/>
    <property type="evidence" value="ECO:0007669"/>
    <property type="project" value="EnsemblFungi"/>
</dbReference>
<feature type="compositionally biased region" description="Basic and acidic residues" evidence="6">
    <location>
        <begin position="282"/>
        <end position="292"/>
    </location>
</feature>
<dbReference type="GO" id="GO:0000176">
    <property type="term" value="C:nuclear exosome (RNase complex)"/>
    <property type="evidence" value="ECO:0007669"/>
    <property type="project" value="EnsemblFungi"/>
</dbReference>
<evidence type="ECO:0000256" key="5">
    <source>
        <dbReference type="PIRNR" id="PIRNR017302"/>
    </source>
</evidence>
<keyword evidence="4 5" id="KW-0539">Nucleus</keyword>
<dbReference type="eggNOG" id="KOG2823">
    <property type="taxonomic scope" value="Eukaryota"/>
</dbReference>
<evidence type="ECO:0000313" key="10">
    <source>
        <dbReference type="Proteomes" id="UP000256601"/>
    </source>
</evidence>
<evidence type="ECO:0000313" key="8">
    <source>
        <dbReference type="EMBL" id="RDW25120.1"/>
    </source>
</evidence>
<protein>
    <recommendedName>
        <fullName evidence="2 5">Ribosome biogenesis protein NOP53</fullName>
    </recommendedName>
</protein>
<evidence type="ECO:0000256" key="4">
    <source>
        <dbReference type="ARBA" id="ARBA00023242"/>
    </source>
</evidence>